<organism evidence="4 5">
    <name type="scientific">Dactylosporangium salmoneum</name>
    <dbReference type="NCBI Taxonomy" id="53361"/>
    <lineage>
        <taxon>Bacteria</taxon>
        <taxon>Bacillati</taxon>
        <taxon>Actinomycetota</taxon>
        <taxon>Actinomycetes</taxon>
        <taxon>Micromonosporales</taxon>
        <taxon>Micromonosporaceae</taxon>
        <taxon>Dactylosporangium</taxon>
    </lineage>
</organism>
<dbReference type="EMBL" id="BAAARV010000025">
    <property type="protein sequence ID" value="GAA2345879.1"/>
    <property type="molecule type" value="Genomic_DNA"/>
</dbReference>
<proteinExistence type="predicted"/>
<dbReference type="SUPFAM" id="SSF55729">
    <property type="entry name" value="Acyl-CoA N-acyltransferases (Nat)"/>
    <property type="match status" value="1"/>
</dbReference>
<dbReference type="InterPro" id="IPR000182">
    <property type="entry name" value="GNAT_dom"/>
</dbReference>
<dbReference type="InterPro" id="IPR050832">
    <property type="entry name" value="Bact_Acetyltransf"/>
</dbReference>
<evidence type="ECO:0000256" key="2">
    <source>
        <dbReference type="ARBA" id="ARBA00023315"/>
    </source>
</evidence>
<dbReference type="Proteomes" id="UP001501444">
    <property type="component" value="Unassembled WGS sequence"/>
</dbReference>
<dbReference type="InterPro" id="IPR016181">
    <property type="entry name" value="Acyl_CoA_acyltransferase"/>
</dbReference>
<evidence type="ECO:0000313" key="5">
    <source>
        <dbReference type="Proteomes" id="UP001501444"/>
    </source>
</evidence>
<keyword evidence="5" id="KW-1185">Reference proteome</keyword>
<comment type="caution">
    <text evidence="4">The sequence shown here is derived from an EMBL/GenBank/DDBJ whole genome shotgun (WGS) entry which is preliminary data.</text>
</comment>
<dbReference type="PROSITE" id="PS51186">
    <property type="entry name" value="GNAT"/>
    <property type="match status" value="1"/>
</dbReference>
<keyword evidence="2" id="KW-0012">Acyltransferase</keyword>
<protein>
    <submittedName>
        <fullName evidence="4">GNAT family N-acetyltransferase</fullName>
    </submittedName>
</protein>
<dbReference type="CDD" id="cd04301">
    <property type="entry name" value="NAT_SF"/>
    <property type="match status" value="1"/>
</dbReference>
<name>A0ABN3G7L4_9ACTN</name>
<feature type="domain" description="N-acetyltransferase" evidence="3">
    <location>
        <begin position="10"/>
        <end position="170"/>
    </location>
</feature>
<sequence>MSTPGGAPELVVRLVEPGEHDAVARLTVEAYRADGQLEASPEYAEVLADVAGRAAAAEVLVAVRDGVCLGAVTFTLPGGDFAEVSKPGEGEFRTLAVDPAAQRQGVARALVQACIDRAAELGCAALVICVRHDNDGAHALYGGFGFARDPSLDWSPVPGVELLGFRLPLPVLTRPVLAGPILAQ</sequence>
<keyword evidence="1" id="KW-0808">Transferase</keyword>
<reference evidence="4 5" key="1">
    <citation type="journal article" date="2019" name="Int. J. Syst. Evol. Microbiol.">
        <title>The Global Catalogue of Microorganisms (GCM) 10K type strain sequencing project: providing services to taxonomists for standard genome sequencing and annotation.</title>
        <authorList>
            <consortium name="The Broad Institute Genomics Platform"/>
            <consortium name="The Broad Institute Genome Sequencing Center for Infectious Disease"/>
            <person name="Wu L."/>
            <person name="Ma J."/>
        </authorList>
    </citation>
    <scope>NUCLEOTIDE SEQUENCE [LARGE SCALE GENOMIC DNA]</scope>
    <source>
        <strain evidence="4 5">JCM 3272</strain>
    </source>
</reference>
<gene>
    <name evidence="4" type="ORF">GCM10010170_032320</name>
</gene>
<accession>A0ABN3G7L4</accession>
<evidence type="ECO:0000259" key="3">
    <source>
        <dbReference type="PROSITE" id="PS51186"/>
    </source>
</evidence>
<dbReference type="Pfam" id="PF00583">
    <property type="entry name" value="Acetyltransf_1"/>
    <property type="match status" value="1"/>
</dbReference>
<dbReference type="PANTHER" id="PTHR43877">
    <property type="entry name" value="AMINOALKYLPHOSPHONATE N-ACETYLTRANSFERASE-RELATED-RELATED"/>
    <property type="match status" value="1"/>
</dbReference>
<dbReference type="Gene3D" id="3.40.630.30">
    <property type="match status" value="1"/>
</dbReference>
<dbReference type="RefSeq" id="WP_344613192.1">
    <property type="nucleotide sequence ID" value="NZ_BAAARV010000025.1"/>
</dbReference>
<evidence type="ECO:0000313" key="4">
    <source>
        <dbReference type="EMBL" id="GAA2345879.1"/>
    </source>
</evidence>
<evidence type="ECO:0000256" key="1">
    <source>
        <dbReference type="ARBA" id="ARBA00022679"/>
    </source>
</evidence>